<dbReference type="GO" id="GO:0055088">
    <property type="term" value="P:lipid homeostasis"/>
    <property type="evidence" value="ECO:0007669"/>
    <property type="project" value="TreeGrafter"/>
</dbReference>
<dbReference type="PANTHER" id="PTHR42886">
    <property type="entry name" value="RE40534P-RELATED"/>
    <property type="match status" value="1"/>
</dbReference>
<organism evidence="2 3">
    <name type="scientific">Metschnikowia bicuspidata</name>
    <dbReference type="NCBI Taxonomy" id="27322"/>
    <lineage>
        <taxon>Eukaryota</taxon>
        <taxon>Fungi</taxon>
        <taxon>Dikarya</taxon>
        <taxon>Ascomycota</taxon>
        <taxon>Saccharomycotina</taxon>
        <taxon>Pichiomycetes</taxon>
        <taxon>Metschnikowiaceae</taxon>
        <taxon>Metschnikowia</taxon>
    </lineage>
</organism>
<dbReference type="EMBL" id="ML004448">
    <property type="protein sequence ID" value="RKP31023.1"/>
    <property type="molecule type" value="Genomic_DNA"/>
</dbReference>
<dbReference type="GO" id="GO:0035965">
    <property type="term" value="P:cardiolipin acyl-chain remodeling"/>
    <property type="evidence" value="ECO:0007669"/>
    <property type="project" value="TreeGrafter"/>
</dbReference>
<evidence type="ECO:0000313" key="3">
    <source>
        <dbReference type="Proteomes" id="UP000268321"/>
    </source>
</evidence>
<reference evidence="3" key="1">
    <citation type="journal article" date="2018" name="Nat. Microbiol.">
        <title>Leveraging single-cell genomics to expand the fungal tree of life.</title>
        <authorList>
            <person name="Ahrendt S.R."/>
            <person name="Quandt C.A."/>
            <person name="Ciobanu D."/>
            <person name="Clum A."/>
            <person name="Salamov A."/>
            <person name="Andreopoulos B."/>
            <person name="Cheng J.F."/>
            <person name="Woyke T."/>
            <person name="Pelin A."/>
            <person name="Henrissat B."/>
            <person name="Reynolds N.K."/>
            <person name="Benny G.L."/>
            <person name="Smith M.E."/>
            <person name="James T.Y."/>
            <person name="Grigoriev I.V."/>
        </authorList>
    </citation>
    <scope>NUCLEOTIDE SEQUENCE [LARGE SCALE GENOMIC DNA]</scope>
    <source>
        <strain evidence="3">Baker2002</strain>
    </source>
</reference>
<dbReference type="GO" id="GO:0005743">
    <property type="term" value="C:mitochondrial inner membrane"/>
    <property type="evidence" value="ECO:0007669"/>
    <property type="project" value="TreeGrafter"/>
</dbReference>
<keyword evidence="2" id="KW-0378">Hydrolase</keyword>
<dbReference type="SUPFAM" id="SSF53474">
    <property type="entry name" value="alpha/beta-Hydrolases"/>
    <property type="match status" value="1"/>
</dbReference>
<dbReference type="InterPro" id="IPR029058">
    <property type="entry name" value="AB_hydrolase_fold"/>
</dbReference>
<evidence type="ECO:0000313" key="2">
    <source>
        <dbReference type="EMBL" id="RKP31023.1"/>
    </source>
</evidence>
<name>A0A4P9ZDZ5_9ASCO</name>
<dbReference type="Proteomes" id="UP000268321">
    <property type="component" value="Unassembled WGS sequence"/>
</dbReference>
<dbReference type="GO" id="GO:0004623">
    <property type="term" value="F:phospholipase A2 activity"/>
    <property type="evidence" value="ECO:0007669"/>
    <property type="project" value="TreeGrafter"/>
</dbReference>
<dbReference type="Gene3D" id="3.40.50.1820">
    <property type="entry name" value="alpha/beta hydrolase"/>
    <property type="match status" value="1"/>
</dbReference>
<dbReference type="GO" id="GO:0006654">
    <property type="term" value="P:phosphatidic acid biosynthetic process"/>
    <property type="evidence" value="ECO:0007669"/>
    <property type="project" value="TreeGrafter"/>
</dbReference>
<dbReference type="PANTHER" id="PTHR42886:SF23">
    <property type="entry name" value="1-ACYLGLYCEROL-3-PHOSPHATE O-ACYLTRANSFERASE ICT1-RELATED"/>
    <property type="match status" value="1"/>
</dbReference>
<protein>
    <submittedName>
        <fullName evidence="2">Alpha/beta-hydrolase</fullName>
    </submittedName>
</protein>
<gene>
    <name evidence="2" type="ORF">METBISCDRAFT_14937</name>
</gene>
<dbReference type="GO" id="GO:0042171">
    <property type="term" value="F:lysophosphatidic acid acyltransferase activity"/>
    <property type="evidence" value="ECO:0007669"/>
    <property type="project" value="TreeGrafter"/>
</dbReference>
<dbReference type="OrthoDB" id="7457040at2759"/>
<feature type="domain" description="AB hydrolase-1" evidence="1">
    <location>
        <begin position="100"/>
        <end position="426"/>
    </location>
</feature>
<dbReference type="InterPro" id="IPR000073">
    <property type="entry name" value="AB_hydrolase_1"/>
</dbReference>
<dbReference type="AlphaFoldDB" id="A0A4P9ZDZ5"/>
<dbReference type="Pfam" id="PF00561">
    <property type="entry name" value="Abhydrolase_1"/>
    <property type="match status" value="1"/>
</dbReference>
<proteinExistence type="predicted"/>
<keyword evidence="3" id="KW-1185">Reference proteome</keyword>
<sequence length="439" mass="50197">MSASIQPKVPLEDAIPTYEWTKSFNDWFKHLWCRDFSDAAVERRLLLYLPFFPQSDGRRVAQILDTDLGDGHYIHELFVENVEKHDPKRALTTTNTVKDIVLVHGYAASLALFLENFDDLSSVPGVRLHAIDLPGFGLSSRPKYPNFSGATKQDIYDNEDWFIDLLEKWRKKRGIERFALIGHSFGGYLSCAYTLKYNQNLIDAATGRSQRMIEKLVLVSPVGLERHARALQLLPAGKSMATGDELPSPSEEFINQMEIIHGENGSSLRSMPKNNTVAMLKWMWEHNFSPFSLMRNLGPARSKMVSLWTSRRFSHFYFKDPLKFQAIHDYFYRIFNGKGSGEYAITRILAWGALAKLPLLDRCPEKFVKMNLPTLWLYGDKDWMDDNAGLTMVNEINDIAASQQKGVLSYFGITPHAGHHLYLDNPKAFSKQVFSFLKV</sequence>
<evidence type="ECO:0000259" key="1">
    <source>
        <dbReference type="Pfam" id="PF00561"/>
    </source>
</evidence>
<accession>A0A4P9ZDZ5</accession>